<sequence length="78" mass="8800">MEFASKICVPISMFSGFQVLIEGLVRVSDLHMQIQEMIRALDGCMLKRLEVAVLCFSIHESSKMMSDIAIHIIEHGYA</sequence>
<organism evidence="1 2">
    <name type="scientific">Smallanthus sonchifolius</name>
    <dbReference type="NCBI Taxonomy" id="185202"/>
    <lineage>
        <taxon>Eukaryota</taxon>
        <taxon>Viridiplantae</taxon>
        <taxon>Streptophyta</taxon>
        <taxon>Embryophyta</taxon>
        <taxon>Tracheophyta</taxon>
        <taxon>Spermatophyta</taxon>
        <taxon>Magnoliopsida</taxon>
        <taxon>eudicotyledons</taxon>
        <taxon>Gunneridae</taxon>
        <taxon>Pentapetalae</taxon>
        <taxon>asterids</taxon>
        <taxon>campanulids</taxon>
        <taxon>Asterales</taxon>
        <taxon>Asteraceae</taxon>
        <taxon>Asteroideae</taxon>
        <taxon>Heliantheae alliance</taxon>
        <taxon>Millerieae</taxon>
        <taxon>Smallanthus</taxon>
    </lineage>
</organism>
<proteinExistence type="predicted"/>
<protein>
    <submittedName>
        <fullName evidence="1">Uncharacterized protein</fullName>
    </submittedName>
</protein>
<keyword evidence="2" id="KW-1185">Reference proteome</keyword>
<dbReference type="EMBL" id="CM042033">
    <property type="protein sequence ID" value="KAI3774225.1"/>
    <property type="molecule type" value="Genomic_DNA"/>
</dbReference>
<dbReference type="Proteomes" id="UP001056120">
    <property type="component" value="Linkage Group LG16"/>
</dbReference>
<accession>A0ACB9FSW8</accession>
<evidence type="ECO:0000313" key="1">
    <source>
        <dbReference type="EMBL" id="KAI3774225.1"/>
    </source>
</evidence>
<gene>
    <name evidence="1" type="ORF">L1987_48772</name>
</gene>
<comment type="caution">
    <text evidence="1">The sequence shown here is derived from an EMBL/GenBank/DDBJ whole genome shotgun (WGS) entry which is preliminary data.</text>
</comment>
<reference evidence="2" key="1">
    <citation type="journal article" date="2022" name="Mol. Ecol. Resour.">
        <title>The genomes of chicory, endive, great burdock and yacon provide insights into Asteraceae palaeo-polyploidization history and plant inulin production.</title>
        <authorList>
            <person name="Fan W."/>
            <person name="Wang S."/>
            <person name="Wang H."/>
            <person name="Wang A."/>
            <person name="Jiang F."/>
            <person name="Liu H."/>
            <person name="Zhao H."/>
            <person name="Xu D."/>
            <person name="Zhang Y."/>
        </authorList>
    </citation>
    <scope>NUCLEOTIDE SEQUENCE [LARGE SCALE GENOMIC DNA]</scope>
    <source>
        <strain evidence="2">cv. Yunnan</strain>
    </source>
</reference>
<name>A0ACB9FSW8_9ASTR</name>
<evidence type="ECO:0000313" key="2">
    <source>
        <dbReference type="Proteomes" id="UP001056120"/>
    </source>
</evidence>
<reference evidence="1 2" key="2">
    <citation type="journal article" date="2022" name="Mol. Ecol. Resour.">
        <title>The genomes of chicory, endive, great burdock and yacon provide insights into Asteraceae paleo-polyploidization history and plant inulin production.</title>
        <authorList>
            <person name="Fan W."/>
            <person name="Wang S."/>
            <person name="Wang H."/>
            <person name="Wang A."/>
            <person name="Jiang F."/>
            <person name="Liu H."/>
            <person name="Zhao H."/>
            <person name="Xu D."/>
            <person name="Zhang Y."/>
        </authorList>
    </citation>
    <scope>NUCLEOTIDE SEQUENCE [LARGE SCALE GENOMIC DNA]</scope>
    <source>
        <strain evidence="2">cv. Yunnan</strain>
        <tissue evidence="1">Leaves</tissue>
    </source>
</reference>